<reference evidence="2 3" key="1">
    <citation type="submission" date="2021-05" db="EMBL/GenBank/DDBJ databases">
        <title>Culturable bacteria isolated from Daya Bay.</title>
        <authorList>
            <person name="Zheng W."/>
            <person name="Yu S."/>
            <person name="Huang Y."/>
        </authorList>
    </citation>
    <scope>NUCLEOTIDE SEQUENCE [LARGE SCALE GENOMIC DNA]</scope>
    <source>
        <strain evidence="2 3">DP4N28-5</strain>
    </source>
</reference>
<dbReference type="InterPro" id="IPR051021">
    <property type="entry name" value="Mito_Ser/Thr_phosphatase"/>
</dbReference>
<dbReference type="InterPro" id="IPR013078">
    <property type="entry name" value="His_Pase_superF_clade-1"/>
</dbReference>
<evidence type="ECO:0000313" key="3">
    <source>
        <dbReference type="Proteomes" id="UP000756530"/>
    </source>
</evidence>
<gene>
    <name evidence="2" type="ORF">KJP28_02790</name>
</gene>
<dbReference type="Pfam" id="PF00300">
    <property type="entry name" value="His_Phos_1"/>
    <property type="match status" value="1"/>
</dbReference>
<evidence type="ECO:0000256" key="1">
    <source>
        <dbReference type="ARBA" id="ARBA00022801"/>
    </source>
</evidence>
<dbReference type="Proteomes" id="UP000756530">
    <property type="component" value="Unassembled WGS sequence"/>
</dbReference>
<dbReference type="PANTHER" id="PTHR20935">
    <property type="entry name" value="PHOSPHOGLYCERATE MUTASE-RELATED"/>
    <property type="match status" value="1"/>
</dbReference>
<dbReference type="CDD" id="cd07040">
    <property type="entry name" value="HP"/>
    <property type="match status" value="1"/>
</dbReference>
<organism evidence="2 3">
    <name type="scientific">Maritimibacter dapengensis</name>
    <dbReference type="NCBI Taxonomy" id="2836868"/>
    <lineage>
        <taxon>Bacteria</taxon>
        <taxon>Pseudomonadati</taxon>
        <taxon>Pseudomonadota</taxon>
        <taxon>Alphaproteobacteria</taxon>
        <taxon>Rhodobacterales</taxon>
        <taxon>Roseobacteraceae</taxon>
        <taxon>Maritimibacter</taxon>
    </lineage>
</organism>
<dbReference type="RefSeq" id="WP_218390705.1">
    <property type="nucleotide sequence ID" value="NZ_JAHUZE010000001.1"/>
</dbReference>
<keyword evidence="1" id="KW-0378">Hydrolase</keyword>
<sequence>MGLLTVIRHAQASFGAANYDQLSPLGHRQSEALGAAMKAQGVAWPDRVFVGEQVRHRETFDGVARAYGADVEPEVHPGLNEFDFGGLLEAHEKSESLPERTTGDRAAHFRQLKATVLAWQRDEISSPPETFAAFVGRVQDALEAARGADSVMMFSSGGAISQMIRLVLNAPADQQILLQLQMKNCAVNRFVQGRNATYLHGFNETPHIDALNASEMLTYS</sequence>
<dbReference type="SMART" id="SM00855">
    <property type="entry name" value="PGAM"/>
    <property type="match status" value="1"/>
</dbReference>
<dbReference type="EMBL" id="JAHUZE010000001">
    <property type="protein sequence ID" value="MBV7377837.1"/>
    <property type="molecule type" value="Genomic_DNA"/>
</dbReference>
<protein>
    <submittedName>
        <fullName evidence="2">Histidine phosphatase family protein</fullName>
    </submittedName>
</protein>
<comment type="caution">
    <text evidence="2">The sequence shown here is derived from an EMBL/GenBank/DDBJ whole genome shotgun (WGS) entry which is preliminary data.</text>
</comment>
<keyword evidence="3" id="KW-1185">Reference proteome</keyword>
<name>A0ABS6T0D0_9RHOB</name>
<proteinExistence type="predicted"/>
<accession>A0ABS6T0D0</accession>
<evidence type="ECO:0000313" key="2">
    <source>
        <dbReference type="EMBL" id="MBV7377837.1"/>
    </source>
</evidence>